<organism evidence="1 3">
    <name type="scientific">Legionella feeleii</name>
    <dbReference type="NCBI Taxonomy" id="453"/>
    <lineage>
        <taxon>Bacteria</taxon>
        <taxon>Pseudomonadati</taxon>
        <taxon>Pseudomonadota</taxon>
        <taxon>Gammaproteobacteria</taxon>
        <taxon>Legionellales</taxon>
        <taxon>Legionellaceae</taxon>
        <taxon>Legionella</taxon>
    </lineage>
</organism>
<reference evidence="1 3" key="1">
    <citation type="submission" date="2015-11" db="EMBL/GenBank/DDBJ databases">
        <title>Genomic analysis of 38 Legionella species identifies large and diverse effector repertoires.</title>
        <authorList>
            <person name="Burstein D."/>
            <person name="Amaro F."/>
            <person name="Zusman T."/>
            <person name="Lifshitz Z."/>
            <person name="Cohen O."/>
            <person name="Gilbert J.A."/>
            <person name="Pupko T."/>
            <person name="Shuman H.A."/>
            <person name="Segal G."/>
        </authorList>
    </citation>
    <scope>NUCLEOTIDE SEQUENCE [LARGE SCALE GENOMIC DNA]</scope>
    <source>
        <strain evidence="1 3">WO-44C</strain>
    </source>
</reference>
<reference evidence="2 4" key="2">
    <citation type="submission" date="2018-06" db="EMBL/GenBank/DDBJ databases">
        <authorList>
            <consortium name="Pathogen Informatics"/>
            <person name="Doyle S."/>
        </authorList>
    </citation>
    <scope>NUCLEOTIDE SEQUENCE [LARGE SCALE GENOMIC DNA]</scope>
    <source>
        <strain evidence="2 4">NCTC12022</strain>
    </source>
</reference>
<name>A0A0W0TJZ1_9GAMM</name>
<evidence type="ECO:0000313" key="3">
    <source>
        <dbReference type="Proteomes" id="UP000054698"/>
    </source>
</evidence>
<dbReference type="PATRIC" id="fig|453.4.peg.2464"/>
<gene>
    <name evidence="1" type="ORF">Lfee_2248</name>
    <name evidence="2" type="ORF">NCTC12022_00570</name>
</gene>
<protein>
    <recommendedName>
        <fullName evidence="5">Tetratricopeptide repeat protein</fullName>
    </recommendedName>
</protein>
<evidence type="ECO:0000313" key="1">
    <source>
        <dbReference type="EMBL" id="KTC95886.1"/>
    </source>
</evidence>
<proteinExistence type="predicted"/>
<evidence type="ECO:0000313" key="4">
    <source>
        <dbReference type="Proteomes" id="UP000251942"/>
    </source>
</evidence>
<accession>A0A0W0TJZ1</accession>
<dbReference type="OrthoDB" id="9147983at2"/>
<dbReference type="Proteomes" id="UP000251942">
    <property type="component" value="Unassembled WGS sequence"/>
</dbReference>
<dbReference type="RefSeq" id="WP_058446879.1">
    <property type="nucleotide sequence ID" value="NZ_CAAAHT010000057.1"/>
</dbReference>
<keyword evidence="3" id="KW-1185">Reference proteome</keyword>
<evidence type="ECO:0000313" key="2">
    <source>
        <dbReference type="EMBL" id="SPX59859.1"/>
    </source>
</evidence>
<dbReference type="PROSITE" id="PS51257">
    <property type="entry name" value="PROKAR_LIPOPROTEIN"/>
    <property type="match status" value="1"/>
</dbReference>
<sequence length="317" mass="36666">MRFSFILLNLIVLSLTGCERIALMTTPQKHAIPSHSELTKKAELFFWDTLHQGRYDDLNKADYLLMAAYLQNPNDPKLAAHIGFTHIWKITERQRLPQESPKITNEIVLAKKYFSDAFTLDPHNAVFEGFLGDAQLIEGKIFHDKREEVRGYFTLQRAIANWPEFNYFTAGYPMSTLAPQSDSFKEGLEWQWRTLDLCAGKKVDRKNPDYKSYMARETQQGKARACWNSWVAPHNFEGFFMNMGDMLVKAGDWQTGIKIYQNAKLAKNYSSWPYRQMLEKRILNAKANVANFQKDHSDPDKAILFNSGYGCVACHQR</sequence>
<evidence type="ECO:0008006" key="5">
    <source>
        <dbReference type="Google" id="ProtNLM"/>
    </source>
</evidence>
<dbReference type="AlphaFoldDB" id="A0A0W0TJZ1"/>
<dbReference type="Proteomes" id="UP000054698">
    <property type="component" value="Unassembled WGS sequence"/>
</dbReference>
<dbReference type="EMBL" id="UASS01000004">
    <property type="protein sequence ID" value="SPX59859.1"/>
    <property type="molecule type" value="Genomic_DNA"/>
</dbReference>
<dbReference type="EMBL" id="LNYB01000082">
    <property type="protein sequence ID" value="KTC95886.1"/>
    <property type="molecule type" value="Genomic_DNA"/>
</dbReference>